<dbReference type="AlphaFoldDB" id="A0AAV2FMR1"/>
<organism evidence="1 2">
    <name type="scientific">Linum trigynum</name>
    <dbReference type="NCBI Taxonomy" id="586398"/>
    <lineage>
        <taxon>Eukaryota</taxon>
        <taxon>Viridiplantae</taxon>
        <taxon>Streptophyta</taxon>
        <taxon>Embryophyta</taxon>
        <taxon>Tracheophyta</taxon>
        <taxon>Spermatophyta</taxon>
        <taxon>Magnoliopsida</taxon>
        <taxon>eudicotyledons</taxon>
        <taxon>Gunneridae</taxon>
        <taxon>Pentapetalae</taxon>
        <taxon>rosids</taxon>
        <taxon>fabids</taxon>
        <taxon>Malpighiales</taxon>
        <taxon>Linaceae</taxon>
        <taxon>Linum</taxon>
    </lineage>
</organism>
<gene>
    <name evidence="1" type="ORF">LTRI10_LOCUS39453</name>
</gene>
<sequence>MHRFEVPRSGTQFHDRVIRLGISIVAATNPKLGIFAGHPFFQVLEHQERSLERENVTKNNLGGDLSCLRTLELDLSPSECRFLAW</sequence>
<reference evidence="1 2" key="1">
    <citation type="submission" date="2024-04" db="EMBL/GenBank/DDBJ databases">
        <authorList>
            <person name="Fracassetti M."/>
        </authorList>
    </citation>
    <scope>NUCLEOTIDE SEQUENCE [LARGE SCALE GENOMIC DNA]</scope>
</reference>
<accession>A0AAV2FMR1</accession>
<dbReference type="Proteomes" id="UP001497516">
    <property type="component" value="Chromosome 7"/>
</dbReference>
<evidence type="ECO:0000313" key="2">
    <source>
        <dbReference type="Proteomes" id="UP001497516"/>
    </source>
</evidence>
<protein>
    <submittedName>
        <fullName evidence="1">Uncharacterized protein</fullName>
    </submittedName>
</protein>
<proteinExistence type="predicted"/>
<evidence type="ECO:0000313" key="1">
    <source>
        <dbReference type="EMBL" id="CAL1399262.1"/>
    </source>
</evidence>
<name>A0AAV2FMR1_9ROSI</name>
<dbReference type="EMBL" id="OZ034820">
    <property type="protein sequence ID" value="CAL1399262.1"/>
    <property type="molecule type" value="Genomic_DNA"/>
</dbReference>
<keyword evidence="2" id="KW-1185">Reference proteome</keyword>